<name>A0A450S7M8_9GAMM</name>
<proteinExistence type="predicted"/>
<evidence type="ECO:0000313" key="2">
    <source>
        <dbReference type="EMBL" id="VFJ47877.1"/>
    </source>
</evidence>
<dbReference type="EMBL" id="CAADFL010000052">
    <property type="protein sequence ID" value="VFK07836.1"/>
    <property type="molecule type" value="Genomic_DNA"/>
</dbReference>
<protein>
    <submittedName>
        <fullName evidence="2">Uncharacterized protein</fullName>
    </submittedName>
</protein>
<accession>A0A450S7M8</accession>
<sequence length="111" mass="12474">MTGLNAFNGFTFPACDIISQPVILLFDVVRELNRENVPILAVAITLSNRGEITPTIQLSSRPILPESVEVHDDPSSYRPDEPAINFYLRNGCRVWWFEIDDSASRQEVPNG</sequence>
<dbReference type="AlphaFoldDB" id="A0A450S7M8"/>
<reference evidence="2" key="1">
    <citation type="submission" date="2019-02" db="EMBL/GenBank/DDBJ databases">
        <authorList>
            <person name="Gruber-Vodicka R. H."/>
            <person name="Seah K. B. B."/>
        </authorList>
    </citation>
    <scope>NUCLEOTIDE SEQUENCE</scope>
    <source>
        <strain evidence="1">BECK_BZ163</strain>
        <strain evidence="3">BECK_BZ164</strain>
        <strain evidence="2">BECK_BZ165</strain>
    </source>
</reference>
<gene>
    <name evidence="1" type="ORF">BECKFM1743A_GA0114220_100475</name>
    <name evidence="3" type="ORF">BECKFM1743B_GA0114221_100525</name>
    <name evidence="2" type="ORF">BECKFM1743C_GA0114222_1005116</name>
</gene>
<organism evidence="2">
    <name type="scientific">Candidatus Kentrum sp. FM</name>
    <dbReference type="NCBI Taxonomy" id="2126340"/>
    <lineage>
        <taxon>Bacteria</taxon>
        <taxon>Pseudomonadati</taxon>
        <taxon>Pseudomonadota</taxon>
        <taxon>Gammaproteobacteria</taxon>
        <taxon>Candidatus Kentrum</taxon>
    </lineage>
</organism>
<dbReference type="EMBL" id="CAADEZ010000047">
    <property type="protein sequence ID" value="VFJ47410.1"/>
    <property type="molecule type" value="Genomic_DNA"/>
</dbReference>
<dbReference type="EMBL" id="CAADFA010000051">
    <property type="protein sequence ID" value="VFJ47877.1"/>
    <property type="molecule type" value="Genomic_DNA"/>
</dbReference>
<evidence type="ECO:0000313" key="3">
    <source>
        <dbReference type="EMBL" id="VFK07836.1"/>
    </source>
</evidence>
<evidence type="ECO:0000313" key="1">
    <source>
        <dbReference type="EMBL" id="VFJ47410.1"/>
    </source>
</evidence>